<feature type="non-terminal residue" evidence="2">
    <location>
        <position position="233"/>
    </location>
</feature>
<dbReference type="Pfam" id="PF03392">
    <property type="entry name" value="OS-D"/>
    <property type="match status" value="2"/>
</dbReference>
<feature type="chain" id="PRO_5032494363" evidence="1">
    <location>
        <begin position="21"/>
        <end position="233"/>
    </location>
</feature>
<keyword evidence="1" id="KW-0732">Signal</keyword>
<feature type="signal peptide" evidence="1">
    <location>
        <begin position="1"/>
        <end position="20"/>
    </location>
</feature>
<proteinExistence type="predicted"/>
<dbReference type="InterPro" id="IPR036682">
    <property type="entry name" value="OS_D_A10/PebIII_sf"/>
</dbReference>
<dbReference type="PANTHER" id="PTHR11257:SF13">
    <property type="entry name" value="GEO07322P1"/>
    <property type="match status" value="1"/>
</dbReference>
<dbReference type="InterPro" id="IPR005055">
    <property type="entry name" value="A10/PebIII"/>
</dbReference>
<comment type="caution">
    <text evidence="2">The sequence shown here is derived from an EMBL/GenBank/DDBJ whole genome shotgun (WGS) entry which is preliminary data.</text>
</comment>
<protein>
    <submittedName>
        <fullName evidence="2">PEB3 protein</fullName>
    </submittedName>
</protein>
<dbReference type="Proteomes" id="UP000667349">
    <property type="component" value="Unassembled WGS sequence"/>
</dbReference>
<evidence type="ECO:0000256" key="1">
    <source>
        <dbReference type="SAM" id="SignalP"/>
    </source>
</evidence>
<dbReference type="AlphaFoldDB" id="A0A836F3W4"/>
<dbReference type="SUPFAM" id="SSF100910">
    <property type="entry name" value="Chemosensory protein Csp2"/>
    <property type="match status" value="2"/>
</dbReference>
<gene>
    <name evidence="2" type="primary">Ebpiii_4</name>
    <name evidence="2" type="ORF">G6Z75_0008637</name>
</gene>
<accession>A0A836F3W4</accession>
<reference evidence="2" key="1">
    <citation type="submission" date="2020-02" db="EMBL/GenBank/DDBJ databases">
        <title>Relaxed selection underlies rapid genomic changes in the transitions from sociality to social parasitism in ants.</title>
        <authorList>
            <person name="Bi X."/>
        </authorList>
    </citation>
    <scope>NUCLEOTIDE SEQUENCE</scope>
    <source>
        <strain evidence="2">BGI-DK2013a</strain>
        <tissue evidence="2">Whole body</tissue>
    </source>
</reference>
<sequence length="233" mass="27014">MARFSYFMTIISIALLCVSAEELYSDRYDQIDAEGILQNDKLRDQYYNCFMETTPCVTADAKFFKALFGLIFEIASEALQTKCKRCTERQKEIMNSIVDCFLKVSAKIGEMMARLSYIVLIGIALMCVLAEELYSDRFDNIDVSSILQNNKLREEYYNCYMEKSPCPTEDAKFFQAILTLRVEVIQTNCKKCTEKQKEMFTETKNWFTQNKPEQWEALVAKSAEDMKKKNAGL</sequence>
<dbReference type="Gene3D" id="1.10.2080.10">
    <property type="entry name" value="Insect odorant-binding protein A10/Ejaculatory bulb-specific protein 3"/>
    <property type="match status" value="2"/>
</dbReference>
<dbReference type="PANTHER" id="PTHR11257">
    <property type="entry name" value="CHEMOSENSORY PROTEIN-RELATED"/>
    <property type="match status" value="1"/>
</dbReference>
<name>A0A836F3W4_9HYME</name>
<organism evidence="2 3">
    <name type="scientific">Acromyrmex insinuator</name>
    <dbReference type="NCBI Taxonomy" id="230686"/>
    <lineage>
        <taxon>Eukaryota</taxon>
        <taxon>Metazoa</taxon>
        <taxon>Ecdysozoa</taxon>
        <taxon>Arthropoda</taxon>
        <taxon>Hexapoda</taxon>
        <taxon>Insecta</taxon>
        <taxon>Pterygota</taxon>
        <taxon>Neoptera</taxon>
        <taxon>Endopterygota</taxon>
        <taxon>Hymenoptera</taxon>
        <taxon>Apocrita</taxon>
        <taxon>Aculeata</taxon>
        <taxon>Formicoidea</taxon>
        <taxon>Formicidae</taxon>
        <taxon>Myrmicinae</taxon>
        <taxon>Acromyrmex</taxon>
    </lineage>
</organism>
<evidence type="ECO:0000313" key="2">
    <source>
        <dbReference type="EMBL" id="KAG5311829.1"/>
    </source>
</evidence>
<keyword evidence="3" id="KW-1185">Reference proteome</keyword>
<evidence type="ECO:0000313" key="3">
    <source>
        <dbReference type="Proteomes" id="UP000667349"/>
    </source>
</evidence>
<dbReference type="EMBL" id="JAANHZ010000345">
    <property type="protein sequence ID" value="KAG5311829.1"/>
    <property type="molecule type" value="Genomic_DNA"/>
</dbReference>
<feature type="non-terminal residue" evidence="2">
    <location>
        <position position="1"/>
    </location>
</feature>